<dbReference type="Proteomes" id="UP000033187">
    <property type="component" value="Chromosome 1"/>
</dbReference>
<accession>A0A0D6JE74</accession>
<organism evidence="1 2">
    <name type="scientific">Candidatus Filomicrobium marinum</name>
    <dbReference type="NCBI Taxonomy" id="1608628"/>
    <lineage>
        <taxon>Bacteria</taxon>
        <taxon>Pseudomonadati</taxon>
        <taxon>Pseudomonadota</taxon>
        <taxon>Alphaproteobacteria</taxon>
        <taxon>Hyphomicrobiales</taxon>
        <taxon>Hyphomicrobiaceae</taxon>
        <taxon>Filomicrobium</taxon>
    </lineage>
</organism>
<keyword evidence="2" id="KW-1185">Reference proteome</keyword>
<dbReference type="OrthoDB" id="7271084at2"/>
<dbReference type="KEGG" id="fil:BN1229_v1_1616"/>
<reference evidence="2" key="1">
    <citation type="submission" date="2015-02" db="EMBL/GenBank/DDBJ databases">
        <authorList>
            <person name="Chooi Y.-H."/>
        </authorList>
    </citation>
    <scope>NUCLEOTIDE SEQUENCE [LARGE SCALE GENOMIC DNA]</scope>
    <source>
        <strain evidence="2">strain Y</strain>
    </source>
</reference>
<dbReference type="Pfam" id="PF11749">
    <property type="entry name" value="DUF3305"/>
    <property type="match status" value="1"/>
</dbReference>
<dbReference type="EMBL" id="LN829119">
    <property type="protein sequence ID" value="CPR18237.1"/>
    <property type="molecule type" value="Genomic_DNA"/>
</dbReference>
<proteinExistence type="predicted"/>
<dbReference type="RefSeq" id="WP_052743771.1">
    <property type="nucleotide sequence ID" value="NZ_LN829118.1"/>
</dbReference>
<gene>
    <name evidence="1" type="ORF">YBN1229_v1_1619</name>
</gene>
<evidence type="ECO:0008006" key="3">
    <source>
        <dbReference type="Google" id="ProtNLM"/>
    </source>
</evidence>
<dbReference type="InterPro" id="IPR021736">
    <property type="entry name" value="DUF3305"/>
</dbReference>
<protein>
    <recommendedName>
        <fullName evidence="3">Molybdopterin-guanine dinucleotide biosynthesis protein A</fullName>
    </recommendedName>
</protein>
<sequence length="195" mass="22294">MSLAVSIPLGVVIARERISHPWQEYRWRPISVFLDAPSIDDWRELRRTDDVVHYHAATLPLELHRKETTAYCVNLANGEPSVYVVTREDPESGSEHPLDVHLVTASPFEAQPHASMGLDSVDCVAMPERLVFIIRDFIDKHHVEETFKKRRREPHLEPEKHLFGQEPIFALSERRAMMGKVNGAKGAKQGKTENE</sequence>
<evidence type="ECO:0000313" key="2">
    <source>
        <dbReference type="Proteomes" id="UP000033187"/>
    </source>
</evidence>
<evidence type="ECO:0000313" key="1">
    <source>
        <dbReference type="EMBL" id="CPR18237.1"/>
    </source>
</evidence>
<dbReference type="KEGG" id="fiy:BN1229_v1_1619"/>
<dbReference type="AlphaFoldDB" id="A0A0D6JE74"/>
<name>A0A0D6JE74_9HYPH</name>